<evidence type="ECO:0000259" key="2">
    <source>
        <dbReference type="Pfam" id="PF01370"/>
    </source>
</evidence>
<dbReference type="SUPFAM" id="SSF51735">
    <property type="entry name" value="NAD(P)-binding Rossmann-fold domains"/>
    <property type="match status" value="1"/>
</dbReference>
<reference evidence="3" key="2">
    <citation type="journal article" date="2021" name="PeerJ">
        <title>Extensive microbial diversity within the chicken gut microbiome revealed by metagenomics and culture.</title>
        <authorList>
            <person name="Gilroy R."/>
            <person name="Ravi A."/>
            <person name="Getino M."/>
            <person name="Pursley I."/>
            <person name="Horton D.L."/>
            <person name="Alikhan N.F."/>
            <person name="Baker D."/>
            <person name="Gharbi K."/>
            <person name="Hall N."/>
            <person name="Watson M."/>
            <person name="Adriaenssens E.M."/>
            <person name="Foster-Nyarko E."/>
            <person name="Jarju S."/>
            <person name="Secka A."/>
            <person name="Antonio M."/>
            <person name="Oren A."/>
            <person name="Chaudhuri R.R."/>
            <person name="La Ragione R."/>
            <person name="Hildebrand F."/>
            <person name="Pallen M.J."/>
        </authorList>
    </citation>
    <scope>NUCLEOTIDE SEQUENCE</scope>
    <source>
        <strain evidence="3">B3-4054</strain>
    </source>
</reference>
<dbReference type="InterPro" id="IPR036291">
    <property type="entry name" value="NAD(P)-bd_dom_sf"/>
</dbReference>
<sequence>MQIDGVVHLAAFQAFSPEEGEIKDLVLSNIWLGTALLEACKKADVKWFLNTGTIWQNYQSPDFLDVYNPVNLYAASKQAFLSMAKYYTETSSIRFCTLKLCDTYGPGDTRKKILSLFDEARQTGCRLDLTPGKQQIDLLHINDVVSGFVRLTAILADQEFPVCPEYVLSSGKRISLRNLAVLYEKKYHTKLNICWGAIPYRERTVMIPYKGNILPGWSPIITEEDLYGDEIPS</sequence>
<dbReference type="Proteomes" id="UP000823616">
    <property type="component" value="Unassembled WGS sequence"/>
</dbReference>
<dbReference type="InterPro" id="IPR001509">
    <property type="entry name" value="Epimerase_deHydtase"/>
</dbReference>
<organism evidence="3 4">
    <name type="scientific">Candidatus Avitreponema avistercoris</name>
    <dbReference type="NCBI Taxonomy" id="2840705"/>
    <lineage>
        <taxon>Bacteria</taxon>
        <taxon>Pseudomonadati</taxon>
        <taxon>Spirochaetota</taxon>
        <taxon>Spirochaetia</taxon>
        <taxon>Spirochaetales</taxon>
        <taxon>Candidatus Avitreponema</taxon>
    </lineage>
</organism>
<dbReference type="Gene3D" id="3.40.50.720">
    <property type="entry name" value="NAD(P)-binding Rossmann-like Domain"/>
    <property type="match status" value="1"/>
</dbReference>
<proteinExistence type="inferred from homology"/>
<comment type="similarity">
    <text evidence="1">Belongs to the NAD(P)-dependent epimerase/dehydratase family.</text>
</comment>
<evidence type="ECO:0000313" key="4">
    <source>
        <dbReference type="Proteomes" id="UP000823616"/>
    </source>
</evidence>
<dbReference type="EMBL" id="JADIMS010000059">
    <property type="protein sequence ID" value="MBO8450208.1"/>
    <property type="molecule type" value="Genomic_DNA"/>
</dbReference>
<dbReference type="AlphaFoldDB" id="A0A9D9EMF3"/>
<gene>
    <name evidence="3" type="ORF">IAA96_03795</name>
</gene>
<evidence type="ECO:0000313" key="3">
    <source>
        <dbReference type="EMBL" id="MBO8450208.1"/>
    </source>
</evidence>
<feature type="domain" description="NAD-dependent epimerase/dehydratase" evidence="2">
    <location>
        <begin position="2"/>
        <end position="151"/>
    </location>
</feature>
<protein>
    <submittedName>
        <fullName evidence="3">NAD-dependent epimerase/dehydratase family protein</fullName>
    </submittedName>
</protein>
<name>A0A9D9EMF3_9SPIR</name>
<reference evidence="3" key="1">
    <citation type="submission" date="2020-10" db="EMBL/GenBank/DDBJ databases">
        <authorList>
            <person name="Gilroy R."/>
        </authorList>
    </citation>
    <scope>NUCLEOTIDE SEQUENCE</scope>
    <source>
        <strain evidence="3">B3-4054</strain>
    </source>
</reference>
<dbReference type="PANTHER" id="PTHR43000">
    <property type="entry name" value="DTDP-D-GLUCOSE 4,6-DEHYDRATASE-RELATED"/>
    <property type="match status" value="1"/>
</dbReference>
<evidence type="ECO:0000256" key="1">
    <source>
        <dbReference type="ARBA" id="ARBA00007637"/>
    </source>
</evidence>
<comment type="caution">
    <text evidence="3">The sequence shown here is derived from an EMBL/GenBank/DDBJ whole genome shotgun (WGS) entry which is preliminary data.</text>
</comment>
<accession>A0A9D9EMF3</accession>
<dbReference type="Pfam" id="PF01370">
    <property type="entry name" value="Epimerase"/>
    <property type="match status" value="1"/>
</dbReference>